<keyword evidence="7" id="KW-0963">Cytoplasm</keyword>
<comment type="cofactor">
    <cofactor evidence="7">
        <name>Mg(2+)</name>
        <dbReference type="ChEBI" id="CHEBI:18420"/>
    </cofactor>
</comment>
<evidence type="ECO:0000259" key="11">
    <source>
        <dbReference type="Pfam" id="PF08245"/>
    </source>
</evidence>
<keyword evidence="2 7" id="KW-0132">Cell division</keyword>
<comment type="caution">
    <text evidence="7">Lacks conserved residue(s) required for the propagation of feature annotation.</text>
</comment>
<dbReference type="InterPro" id="IPR000713">
    <property type="entry name" value="Mur_ligase_N"/>
</dbReference>
<feature type="binding site" evidence="7">
    <location>
        <position position="380"/>
    </location>
    <ligand>
        <name>meso-2,6-diaminopimelate</name>
        <dbReference type="ChEBI" id="CHEBI:57791"/>
    </ligand>
</feature>
<dbReference type="NCBIfam" id="NF001124">
    <property type="entry name" value="PRK00139.1-2"/>
    <property type="match status" value="1"/>
</dbReference>
<gene>
    <name evidence="7 12" type="primary">murE</name>
    <name evidence="12" type="ORF">Lisr_1760</name>
</gene>
<comment type="PTM">
    <text evidence="7">Carboxylation is probably crucial for Mg(2+) binding and, consequently, for the gamma-phosphate positioning of ATP.</text>
</comment>
<dbReference type="Pfam" id="PF08245">
    <property type="entry name" value="Mur_ligase_M"/>
    <property type="match status" value="1"/>
</dbReference>
<dbReference type="Proteomes" id="UP000054761">
    <property type="component" value="Unassembled WGS sequence"/>
</dbReference>
<dbReference type="SUPFAM" id="SSF53623">
    <property type="entry name" value="MurD-like peptide ligases, catalytic domain"/>
    <property type="match status" value="1"/>
</dbReference>
<feature type="binding site" evidence="7">
    <location>
        <position position="181"/>
    </location>
    <ligand>
        <name>UDP-N-acetyl-alpha-D-muramoyl-L-alanyl-D-glutamate</name>
        <dbReference type="ChEBI" id="CHEBI:83900"/>
    </ligand>
</feature>
<dbReference type="InterPro" id="IPR035911">
    <property type="entry name" value="MurE/MurF_N"/>
</dbReference>
<dbReference type="SUPFAM" id="SSF63418">
    <property type="entry name" value="MurE/MurF N-terminal domain"/>
    <property type="match status" value="1"/>
</dbReference>
<feature type="binding site" evidence="7">
    <location>
        <position position="187"/>
    </location>
    <ligand>
        <name>UDP-N-acetyl-alpha-D-muramoyl-L-alanyl-D-glutamate</name>
        <dbReference type="ChEBI" id="CHEBI:83900"/>
    </ligand>
</feature>
<comment type="similarity">
    <text evidence="1 7">Belongs to the MurCDEF family. MurE subfamily.</text>
</comment>
<organism evidence="12 13">
    <name type="scientific">Legionella israelensis</name>
    <dbReference type="NCBI Taxonomy" id="454"/>
    <lineage>
        <taxon>Bacteria</taxon>
        <taxon>Pseudomonadati</taxon>
        <taxon>Pseudomonadota</taxon>
        <taxon>Gammaproteobacteria</taxon>
        <taxon>Legionellales</taxon>
        <taxon>Legionellaceae</taxon>
        <taxon>Legionella</taxon>
    </lineage>
</organism>
<keyword evidence="7 12" id="KW-0436">Ligase</keyword>
<dbReference type="GO" id="GO:0005737">
    <property type="term" value="C:cytoplasm"/>
    <property type="evidence" value="ECO:0007669"/>
    <property type="project" value="UniProtKB-SubCell"/>
</dbReference>
<dbReference type="NCBIfam" id="TIGR01085">
    <property type="entry name" value="murE"/>
    <property type="match status" value="1"/>
</dbReference>
<protein>
    <recommendedName>
        <fullName evidence="7">UDP-N-acetylmuramoyl-L-alanyl-D-glutamate--2,6-diaminopimelate ligase</fullName>
        <ecNumber evidence="7">6.3.2.13</ecNumber>
    </recommendedName>
    <alternativeName>
        <fullName evidence="7">Meso-A2pm-adding enzyme</fullName>
    </alternativeName>
    <alternativeName>
        <fullName evidence="7">Meso-diaminopimelate-adding enzyme</fullName>
    </alternativeName>
    <alternativeName>
        <fullName evidence="7">UDP-MurNAc-L-Ala-D-Glu:meso-diaminopimelate ligase</fullName>
    </alternativeName>
    <alternativeName>
        <fullName evidence="7">UDP-MurNAc-tripeptide synthetase</fullName>
    </alternativeName>
    <alternativeName>
        <fullName evidence="7">UDP-N-acetylmuramyl-tripeptide synthetase</fullName>
    </alternativeName>
</protein>
<keyword evidence="7" id="KW-0460">Magnesium</keyword>
<dbReference type="STRING" id="454.Lisr_1760"/>
<dbReference type="EMBL" id="LNYH01000100">
    <property type="protein sequence ID" value="KTD20515.1"/>
    <property type="molecule type" value="Genomic_DNA"/>
</dbReference>
<feature type="domain" description="Mur ligase central" evidence="11">
    <location>
        <begin position="110"/>
        <end position="307"/>
    </location>
</feature>
<comment type="subcellular location">
    <subcellularLocation>
        <location evidence="7 8">Cytoplasm</location>
    </subcellularLocation>
</comment>
<evidence type="ECO:0000256" key="4">
    <source>
        <dbReference type="ARBA" id="ARBA00022984"/>
    </source>
</evidence>
<dbReference type="InterPro" id="IPR005761">
    <property type="entry name" value="UDP-N-AcMur-Glu-dNH2Pim_ligase"/>
</dbReference>
<dbReference type="GO" id="GO:0009252">
    <property type="term" value="P:peptidoglycan biosynthetic process"/>
    <property type="evidence" value="ECO:0007669"/>
    <property type="project" value="UniProtKB-UniRule"/>
</dbReference>
<feature type="domain" description="Mur ligase C-terminal" evidence="10">
    <location>
        <begin position="333"/>
        <end position="457"/>
    </location>
</feature>
<dbReference type="OrthoDB" id="9800958at2"/>
<dbReference type="GO" id="GO:0071555">
    <property type="term" value="P:cell wall organization"/>
    <property type="evidence" value="ECO:0007669"/>
    <property type="project" value="UniProtKB-KW"/>
</dbReference>
<evidence type="ECO:0000256" key="1">
    <source>
        <dbReference type="ARBA" id="ARBA00005898"/>
    </source>
</evidence>
<dbReference type="SUPFAM" id="SSF53244">
    <property type="entry name" value="MurD-like peptide ligases, peptide-binding domain"/>
    <property type="match status" value="1"/>
</dbReference>
<dbReference type="EC" id="6.3.2.13" evidence="7"/>
<name>A0A0W0VKD0_9GAMM</name>
<dbReference type="Gene3D" id="3.40.1390.10">
    <property type="entry name" value="MurE/MurF, N-terminal domain"/>
    <property type="match status" value="1"/>
</dbReference>
<keyword evidence="7" id="KW-0067">ATP-binding</keyword>
<evidence type="ECO:0000256" key="5">
    <source>
        <dbReference type="ARBA" id="ARBA00023306"/>
    </source>
</evidence>
<evidence type="ECO:0000313" key="13">
    <source>
        <dbReference type="Proteomes" id="UP000054761"/>
    </source>
</evidence>
<dbReference type="GO" id="GO:0008360">
    <property type="term" value="P:regulation of cell shape"/>
    <property type="evidence" value="ECO:0007669"/>
    <property type="project" value="UniProtKB-KW"/>
</dbReference>
<keyword evidence="7" id="KW-0547">Nucleotide-binding</keyword>
<sequence length="484" mass="53649">MKLEYLLKPWIKDVLPECEITGLQNDSRQVQKGDLFIAYPGAVTDGRDYIKMACTAGAAAVIYDPTGGFTPSNLSLSIPLIALEHLTIKLSSIAGRFYDHPGKKLLLTGVTGTNGKTTIAYQLAQAHALLEQKAAYIGTLGEGQVGALQSLNNTTPDALCLQKLLFNYQENQVKHVCMEVSSHALSQYRVADIPFTQAIFTNLSHDHLDYHHTMEDYAAAKARLFSIPGLQWAILNKDDKYAVKMLTSLAKTAEILTYGMSQDSNIKLSHWNMDMTGTQLEVSSPWGAHHFRINALGKFNMYNALAIFSSLLASNYSVNQVVEVMSLLKPAPGRMEVVATDPLIIVDYAHTPDALENVLITLKQLKRGKLWVVFGCGGDRDKTKRPVMGRVASQHADKIIITSDNPRGENPLAIVEEIAEGITTKIDTYKEVDRNRAIQEAIYRANKDDIILIAGKGHEAYQQIGQVKYPFSDQQTVREFLKCY</sequence>
<dbReference type="GO" id="GO:0005524">
    <property type="term" value="F:ATP binding"/>
    <property type="evidence" value="ECO:0007669"/>
    <property type="project" value="UniProtKB-UniRule"/>
</dbReference>
<evidence type="ECO:0000256" key="3">
    <source>
        <dbReference type="ARBA" id="ARBA00022960"/>
    </source>
</evidence>
<evidence type="ECO:0000259" key="10">
    <source>
        <dbReference type="Pfam" id="PF02875"/>
    </source>
</evidence>
<keyword evidence="4 7" id="KW-0573">Peptidoglycan synthesis</keyword>
<feature type="binding site" evidence="7">
    <location>
        <position position="153"/>
    </location>
    <ligand>
        <name>UDP-N-acetyl-alpha-D-muramoyl-L-alanyl-D-glutamate</name>
        <dbReference type="ChEBI" id="CHEBI:83900"/>
    </ligand>
</feature>
<dbReference type="InterPro" id="IPR013221">
    <property type="entry name" value="Mur_ligase_cen"/>
</dbReference>
<dbReference type="GO" id="GO:0051301">
    <property type="term" value="P:cell division"/>
    <property type="evidence" value="ECO:0007669"/>
    <property type="project" value="UniProtKB-KW"/>
</dbReference>
<evidence type="ECO:0000256" key="8">
    <source>
        <dbReference type="RuleBase" id="RU004135"/>
    </source>
</evidence>
<dbReference type="GO" id="GO:0000287">
    <property type="term" value="F:magnesium ion binding"/>
    <property type="evidence" value="ECO:0007669"/>
    <property type="project" value="UniProtKB-UniRule"/>
</dbReference>
<dbReference type="PATRIC" id="fig|454.4.peg.1910"/>
<evidence type="ECO:0000259" key="9">
    <source>
        <dbReference type="Pfam" id="PF01225"/>
    </source>
</evidence>
<feature type="binding site" evidence="7">
    <location>
        <position position="459"/>
    </location>
    <ligand>
        <name>meso-2,6-diaminopimelate</name>
        <dbReference type="ChEBI" id="CHEBI:57791"/>
    </ligand>
</feature>
<feature type="short sequence motif" description="Meso-diaminopimelate recognition motif" evidence="7">
    <location>
        <begin position="404"/>
        <end position="407"/>
    </location>
</feature>
<comment type="catalytic activity">
    <reaction evidence="7">
        <text>UDP-N-acetyl-alpha-D-muramoyl-L-alanyl-D-glutamate + meso-2,6-diaminopimelate + ATP = UDP-N-acetyl-alpha-D-muramoyl-L-alanyl-gamma-D-glutamyl-meso-2,6-diaminopimelate + ADP + phosphate + H(+)</text>
        <dbReference type="Rhea" id="RHEA:23676"/>
        <dbReference type="ChEBI" id="CHEBI:15378"/>
        <dbReference type="ChEBI" id="CHEBI:30616"/>
        <dbReference type="ChEBI" id="CHEBI:43474"/>
        <dbReference type="ChEBI" id="CHEBI:57791"/>
        <dbReference type="ChEBI" id="CHEBI:83900"/>
        <dbReference type="ChEBI" id="CHEBI:83905"/>
        <dbReference type="ChEBI" id="CHEBI:456216"/>
        <dbReference type="EC" id="6.3.2.13"/>
    </reaction>
</comment>
<feature type="binding site" evidence="7">
    <location>
        <position position="455"/>
    </location>
    <ligand>
        <name>meso-2,6-diaminopimelate</name>
        <dbReference type="ChEBI" id="CHEBI:57791"/>
    </ligand>
</feature>
<keyword evidence="3 7" id="KW-0133">Cell shape</keyword>
<keyword evidence="6 7" id="KW-0961">Cell wall biogenesis/degradation</keyword>
<feature type="modified residue" description="N6-carboxylysine" evidence="7">
    <location>
        <position position="221"/>
    </location>
</feature>
<reference evidence="12 13" key="1">
    <citation type="submission" date="2015-11" db="EMBL/GenBank/DDBJ databases">
        <title>Genomic analysis of 38 Legionella species identifies large and diverse effector repertoires.</title>
        <authorList>
            <person name="Burstein D."/>
            <person name="Amaro F."/>
            <person name="Zusman T."/>
            <person name="Lifshitz Z."/>
            <person name="Cohen O."/>
            <person name="Gilbert J.A."/>
            <person name="Pupko T."/>
            <person name="Shuman H.A."/>
            <person name="Segal G."/>
        </authorList>
    </citation>
    <scope>NUCLEOTIDE SEQUENCE [LARGE SCALE GENOMIC DNA]</scope>
    <source>
        <strain evidence="12 13">Bercovier 4</strain>
    </source>
</reference>
<feature type="binding site" evidence="7">
    <location>
        <begin position="154"/>
        <end position="155"/>
    </location>
    <ligand>
        <name>UDP-N-acetyl-alpha-D-muramoyl-L-alanyl-D-glutamate</name>
        <dbReference type="ChEBI" id="CHEBI:83900"/>
    </ligand>
</feature>
<feature type="binding site" evidence="7">
    <location>
        <position position="189"/>
    </location>
    <ligand>
        <name>UDP-N-acetyl-alpha-D-muramoyl-L-alanyl-D-glutamate</name>
        <dbReference type="ChEBI" id="CHEBI:83900"/>
    </ligand>
</feature>
<feature type="domain" description="Mur ligase N-terminal catalytic" evidence="9">
    <location>
        <begin position="19"/>
        <end position="67"/>
    </location>
</feature>
<dbReference type="Gene3D" id="3.90.190.20">
    <property type="entry name" value="Mur ligase, C-terminal domain"/>
    <property type="match status" value="1"/>
</dbReference>
<evidence type="ECO:0000256" key="6">
    <source>
        <dbReference type="ARBA" id="ARBA00023316"/>
    </source>
</evidence>
<accession>A0A0W0VKD0</accession>
<comment type="function">
    <text evidence="7">Catalyzes the addition of meso-diaminopimelic acid to the nucleotide precursor UDP-N-acetylmuramoyl-L-alanyl-D-glutamate (UMAG) in the biosynthesis of bacterial cell-wall peptidoglycan.</text>
</comment>
<dbReference type="InterPro" id="IPR036615">
    <property type="entry name" value="Mur_ligase_C_dom_sf"/>
</dbReference>
<dbReference type="Gene3D" id="3.40.1190.10">
    <property type="entry name" value="Mur-like, catalytic domain"/>
    <property type="match status" value="1"/>
</dbReference>
<evidence type="ECO:0000256" key="7">
    <source>
        <dbReference type="HAMAP-Rule" id="MF_00208"/>
    </source>
</evidence>
<feature type="binding site" evidence="7">
    <location>
        <begin position="404"/>
        <end position="407"/>
    </location>
    <ligand>
        <name>meso-2,6-diaminopimelate</name>
        <dbReference type="ChEBI" id="CHEBI:57791"/>
    </ligand>
</feature>
<dbReference type="UniPathway" id="UPA00219"/>
<keyword evidence="13" id="KW-1185">Reference proteome</keyword>
<dbReference type="Pfam" id="PF01225">
    <property type="entry name" value="Mur_ligase"/>
    <property type="match status" value="1"/>
</dbReference>
<feature type="binding site" evidence="7">
    <location>
        <position position="27"/>
    </location>
    <ligand>
        <name>UDP-N-acetyl-alpha-D-muramoyl-L-alanyl-D-glutamate</name>
        <dbReference type="ChEBI" id="CHEBI:83900"/>
    </ligand>
</feature>
<dbReference type="InterPro" id="IPR036565">
    <property type="entry name" value="Mur-like_cat_sf"/>
</dbReference>
<evidence type="ECO:0000313" key="12">
    <source>
        <dbReference type="EMBL" id="KTD20515.1"/>
    </source>
</evidence>
<dbReference type="GO" id="GO:0008765">
    <property type="term" value="F:UDP-N-acetylmuramoylalanyl-D-glutamate-2,6-diaminopimelate ligase activity"/>
    <property type="evidence" value="ECO:0007669"/>
    <property type="project" value="UniProtKB-UniRule"/>
</dbReference>
<comment type="caution">
    <text evidence="12">The sequence shown here is derived from an EMBL/GenBank/DDBJ whole genome shotgun (WGS) entry which is preliminary data.</text>
</comment>
<dbReference type="NCBIfam" id="NF001126">
    <property type="entry name" value="PRK00139.1-4"/>
    <property type="match status" value="1"/>
</dbReference>
<proteinExistence type="inferred from homology"/>
<dbReference type="RefSeq" id="WP_058502097.1">
    <property type="nucleotide sequence ID" value="NZ_CAAAJA010000007.1"/>
</dbReference>
<dbReference type="HAMAP" id="MF_00208">
    <property type="entry name" value="MurE"/>
    <property type="match status" value="1"/>
</dbReference>
<feature type="binding site" evidence="7">
    <location>
        <begin position="112"/>
        <end position="118"/>
    </location>
    <ligand>
        <name>ATP</name>
        <dbReference type="ChEBI" id="CHEBI:30616"/>
    </ligand>
</feature>
<dbReference type="InterPro" id="IPR004101">
    <property type="entry name" value="Mur_ligase_C"/>
</dbReference>
<evidence type="ECO:0000256" key="2">
    <source>
        <dbReference type="ARBA" id="ARBA00022618"/>
    </source>
</evidence>
<comment type="pathway">
    <text evidence="7 8">Cell wall biogenesis; peptidoglycan biosynthesis.</text>
</comment>
<dbReference type="AlphaFoldDB" id="A0A0W0VKD0"/>
<keyword evidence="5 7" id="KW-0131">Cell cycle</keyword>
<dbReference type="PANTHER" id="PTHR23135">
    <property type="entry name" value="MUR LIGASE FAMILY MEMBER"/>
    <property type="match status" value="1"/>
</dbReference>
<dbReference type="PANTHER" id="PTHR23135:SF4">
    <property type="entry name" value="UDP-N-ACETYLMURAMOYL-L-ALANYL-D-GLUTAMATE--2,6-DIAMINOPIMELATE LIGASE MURE HOMOLOG, CHLOROPLASTIC"/>
    <property type="match status" value="1"/>
</dbReference>
<dbReference type="Pfam" id="PF02875">
    <property type="entry name" value="Mur_ligase_C"/>
    <property type="match status" value="1"/>
</dbReference>